<evidence type="ECO:0000313" key="3">
    <source>
        <dbReference type="EMBL" id="CAG8606765.1"/>
    </source>
</evidence>
<dbReference type="InterPro" id="IPR011009">
    <property type="entry name" value="Kinase-like_dom_sf"/>
</dbReference>
<dbReference type="Gene3D" id="1.10.30.10">
    <property type="entry name" value="High mobility group box domain"/>
    <property type="match status" value="1"/>
</dbReference>
<evidence type="ECO:0000313" key="4">
    <source>
        <dbReference type="Proteomes" id="UP000789901"/>
    </source>
</evidence>
<dbReference type="SUPFAM" id="SSF56112">
    <property type="entry name" value="Protein kinase-like (PK-like)"/>
    <property type="match status" value="1"/>
</dbReference>
<reference evidence="3 4" key="1">
    <citation type="submission" date="2021-06" db="EMBL/GenBank/DDBJ databases">
        <authorList>
            <person name="Kallberg Y."/>
            <person name="Tangrot J."/>
            <person name="Rosling A."/>
        </authorList>
    </citation>
    <scope>NUCLEOTIDE SEQUENCE [LARGE SCALE GENOMIC DNA]</scope>
    <source>
        <strain evidence="3 4">120-4 pot B 10/14</strain>
    </source>
</reference>
<feature type="DNA-binding region" description="HMG box" evidence="1">
    <location>
        <begin position="2"/>
        <end position="55"/>
    </location>
</feature>
<dbReference type="Proteomes" id="UP000789901">
    <property type="component" value="Unassembled WGS sequence"/>
</dbReference>
<dbReference type="InterPro" id="IPR009071">
    <property type="entry name" value="HMG_box_dom"/>
</dbReference>
<keyword evidence="1" id="KW-0238">DNA-binding</keyword>
<organism evidence="3 4">
    <name type="scientific">Gigaspora margarita</name>
    <dbReference type="NCBI Taxonomy" id="4874"/>
    <lineage>
        <taxon>Eukaryota</taxon>
        <taxon>Fungi</taxon>
        <taxon>Fungi incertae sedis</taxon>
        <taxon>Mucoromycota</taxon>
        <taxon>Glomeromycotina</taxon>
        <taxon>Glomeromycetes</taxon>
        <taxon>Diversisporales</taxon>
        <taxon>Gigasporaceae</taxon>
        <taxon>Gigaspora</taxon>
    </lineage>
</organism>
<dbReference type="InterPro" id="IPR036910">
    <property type="entry name" value="HMG_box_dom_sf"/>
</dbReference>
<gene>
    <name evidence="3" type="ORF">GMARGA_LOCUS7153</name>
</gene>
<comment type="caution">
    <text evidence="3">The sequence shown here is derived from an EMBL/GenBank/DDBJ whole genome shotgun (WGS) entry which is preliminary data.</text>
</comment>
<dbReference type="PROSITE" id="PS50118">
    <property type="entry name" value="HMG_BOX_2"/>
    <property type="match status" value="1"/>
</dbReference>
<dbReference type="Gene3D" id="3.30.200.20">
    <property type="entry name" value="Phosphorylase Kinase, domain 1"/>
    <property type="match status" value="1"/>
</dbReference>
<name>A0ABN7UL55_GIGMA</name>
<evidence type="ECO:0000256" key="1">
    <source>
        <dbReference type="PROSITE-ProRule" id="PRU00267"/>
    </source>
</evidence>
<sequence length="137" mass="15808">MNKKPLNAFFLYRTEKKSDILAVNPHATGSQISKYASKLWSGEPIETRIFWQRKANINERACINIFGLGSSGNQIIDEFLKSKGDQFLWIPYNCFQDINYLSEGGFGTVYKATWNQIEVVLKSLHNSDNMNIYFLKE</sequence>
<dbReference type="SUPFAM" id="SSF47095">
    <property type="entry name" value="HMG-box"/>
    <property type="match status" value="1"/>
</dbReference>
<dbReference type="Pfam" id="PF00505">
    <property type="entry name" value="HMG_box"/>
    <property type="match status" value="1"/>
</dbReference>
<keyword evidence="1" id="KW-0539">Nucleus</keyword>
<evidence type="ECO:0000259" key="2">
    <source>
        <dbReference type="PROSITE" id="PS50118"/>
    </source>
</evidence>
<keyword evidence="4" id="KW-1185">Reference proteome</keyword>
<feature type="domain" description="HMG box" evidence="2">
    <location>
        <begin position="2"/>
        <end position="55"/>
    </location>
</feature>
<dbReference type="EMBL" id="CAJVQB010003396">
    <property type="protein sequence ID" value="CAG8606765.1"/>
    <property type="molecule type" value="Genomic_DNA"/>
</dbReference>
<accession>A0ABN7UL55</accession>
<protein>
    <submittedName>
        <fullName evidence="3">44137_t:CDS:1</fullName>
    </submittedName>
</protein>
<proteinExistence type="predicted"/>
<feature type="non-terminal residue" evidence="3">
    <location>
        <position position="137"/>
    </location>
</feature>